<feature type="non-terminal residue" evidence="2">
    <location>
        <position position="1"/>
    </location>
</feature>
<feature type="compositionally biased region" description="Basic and acidic residues" evidence="1">
    <location>
        <begin position="58"/>
        <end position="68"/>
    </location>
</feature>
<evidence type="ECO:0000313" key="2">
    <source>
        <dbReference type="EMBL" id="CAF4359631.1"/>
    </source>
</evidence>
<organism evidence="2 3">
    <name type="scientific">Adineta steineri</name>
    <dbReference type="NCBI Taxonomy" id="433720"/>
    <lineage>
        <taxon>Eukaryota</taxon>
        <taxon>Metazoa</taxon>
        <taxon>Spiralia</taxon>
        <taxon>Gnathifera</taxon>
        <taxon>Rotifera</taxon>
        <taxon>Eurotatoria</taxon>
        <taxon>Bdelloidea</taxon>
        <taxon>Adinetida</taxon>
        <taxon>Adinetidae</taxon>
        <taxon>Adineta</taxon>
    </lineage>
</organism>
<evidence type="ECO:0000313" key="3">
    <source>
        <dbReference type="Proteomes" id="UP000663868"/>
    </source>
</evidence>
<reference evidence="2" key="1">
    <citation type="submission" date="2021-02" db="EMBL/GenBank/DDBJ databases">
        <authorList>
            <person name="Nowell W R."/>
        </authorList>
    </citation>
    <scope>NUCLEOTIDE SEQUENCE</scope>
</reference>
<dbReference type="AlphaFoldDB" id="A0A820LM80"/>
<protein>
    <submittedName>
        <fullName evidence="2">Uncharacterized protein</fullName>
    </submittedName>
</protein>
<proteinExistence type="predicted"/>
<name>A0A820LM80_9BILA</name>
<sequence length="68" mass="7504">VRQAMATQDGQALVVGYEDGAVQMFLIVDNLEPASVAYLKAWRKHRLESHADSTQTDGTDKPSELDTK</sequence>
<comment type="caution">
    <text evidence="2">The sequence shown here is derived from an EMBL/GenBank/DDBJ whole genome shotgun (WGS) entry which is preliminary data.</text>
</comment>
<dbReference type="Proteomes" id="UP000663868">
    <property type="component" value="Unassembled WGS sequence"/>
</dbReference>
<gene>
    <name evidence="2" type="ORF">KXQ929_LOCUS48737</name>
</gene>
<accession>A0A820LM80</accession>
<evidence type="ECO:0000256" key="1">
    <source>
        <dbReference type="SAM" id="MobiDB-lite"/>
    </source>
</evidence>
<feature type="region of interest" description="Disordered" evidence="1">
    <location>
        <begin position="48"/>
        <end position="68"/>
    </location>
</feature>
<dbReference type="EMBL" id="CAJOBB010019574">
    <property type="protein sequence ID" value="CAF4359631.1"/>
    <property type="molecule type" value="Genomic_DNA"/>
</dbReference>